<dbReference type="Pfam" id="PF04340">
    <property type="entry name" value="DUF484"/>
    <property type="match status" value="1"/>
</dbReference>
<accession>A0A2R8CIM1</accession>
<keyword evidence="2" id="KW-1185">Reference proteome</keyword>
<reference evidence="2" key="1">
    <citation type="submission" date="2018-03" db="EMBL/GenBank/DDBJ databases">
        <authorList>
            <person name="Navarro De La Torre S."/>
        </authorList>
    </citation>
    <scope>NUCLEOTIDE SEQUENCE [LARGE SCALE GENOMIC DNA]</scope>
    <source>
        <strain evidence="2">EAod3</strain>
    </source>
</reference>
<sequence length="233" mass="25606">MNDDDSSAPDRQCPEALKADQVSDWLSRHPDFFEGREALLASMQISHPQTGGAVSLVERLIATLRARTELAEGQHQALLNAARHHDQQASAMRALVLSLLQAESPDALAQTLTAELGERFGVQHLAVWRQLSSGEWPQPPTHELDDDTDQWLTSTLCCANDTLTLDSATSERLLPGASLSDGRCAVIRLALGDRHGYLVLAHPDRTSLPWVMAPENMTWLGEVMSRLLLRTSS</sequence>
<protein>
    <recommendedName>
        <fullName evidence="3">DUF484 domain-containing protein</fullName>
    </recommendedName>
</protein>
<dbReference type="EMBL" id="ONZI01000001">
    <property type="protein sequence ID" value="SPJ32745.1"/>
    <property type="molecule type" value="Genomic_DNA"/>
</dbReference>
<gene>
    <name evidence="1" type="ORF">KSP9073_00746</name>
</gene>
<dbReference type="InterPro" id="IPR007435">
    <property type="entry name" value="DUF484"/>
</dbReference>
<dbReference type="Gene3D" id="3.30.450.40">
    <property type="match status" value="1"/>
</dbReference>
<dbReference type="PANTHER" id="PTHR38765">
    <property type="entry name" value="DUF484 DOMAIN-CONTAINING PROTEIN"/>
    <property type="match status" value="1"/>
</dbReference>
<dbReference type="PANTHER" id="PTHR38765:SF1">
    <property type="entry name" value="DUF484 DOMAIN-CONTAINING PROTEIN"/>
    <property type="match status" value="1"/>
</dbReference>
<evidence type="ECO:0000313" key="2">
    <source>
        <dbReference type="Proteomes" id="UP000244934"/>
    </source>
</evidence>
<proteinExistence type="predicted"/>
<dbReference type="AlphaFoldDB" id="A0A2R8CIM1"/>
<organism evidence="1 2">
    <name type="scientific">Kushneria phyllosphaerae</name>
    <dbReference type="NCBI Taxonomy" id="2100822"/>
    <lineage>
        <taxon>Bacteria</taxon>
        <taxon>Pseudomonadati</taxon>
        <taxon>Pseudomonadota</taxon>
        <taxon>Gammaproteobacteria</taxon>
        <taxon>Oceanospirillales</taxon>
        <taxon>Halomonadaceae</taxon>
        <taxon>Kushneria</taxon>
    </lineage>
</organism>
<name>A0A2R8CIM1_9GAMM</name>
<evidence type="ECO:0008006" key="3">
    <source>
        <dbReference type="Google" id="ProtNLM"/>
    </source>
</evidence>
<evidence type="ECO:0000313" key="1">
    <source>
        <dbReference type="EMBL" id="SPJ32745.1"/>
    </source>
</evidence>
<dbReference type="InterPro" id="IPR029016">
    <property type="entry name" value="GAF-like_dom_sf"/>
</dbReference>
<dbReference type="OrthoDB" id="8525200at2"/>
<dbReference type="Proteomes" id="UP000244934">
    <property type="component" value="Unassembled WGS sequence"/>
</dbReference>
<dbReference type="RefSeq" id="WP_108841567.1">
    <property type="nucleotide sequence ID" value="NZ_ONZI01000001.1"/>
</dbReference>